<dbReference type="OrthoDB" id="123971at2759"/>
<dbReference type="EnsemblProtists" id="EKX49065">
    <property type="protein sequence ID" value="EKX49065"/>
    <property type="gene ID" value="GUITHDRAFT_151603"/>
</dbReference>
<dbReference type="PaxDb" id="55529-EKX49065"/>
<feature type="domain" description="PDZ" evidence="1">
    <location>
        <begin position="1"/>
        <end position="69"/>
    </location>
</feature>
<dbReference type="SMART" id="SM00228">
    <property type="entry name" value="PDZ"/>
    <property type="match status" value="1"/>
</dbReference>
<evidence type="ECO:0000313" key="3">
    <source>
        <dbReference type="EnsemblProtists" id="EKX49065"/>
    </source>
</evidence>
<dbReference type="HOGENOM" id="CLU_2325185_0_0_1"/>
<reference evidence="3" key="3">
    <citation type="submission" date="2016-03" db="UniProtKB">
        <authorList>
            <consortium name="EnsemblProtists"/>
        </authorList>
    </citation>
    <scope>IDENTIFICATION</scope>
</reference>
<dbReference type="InterPro" id="IPR001478">
    <property type="entry name" value="PDZ"/>
</dbReference>
<dbReference type="InterPro" id="IPR036034">
    <property type="entry name" value="PDZ_sf"/>
</dbReference>
<dbReference type="RefSeq" id="XP_005836045.1">
    <property type="nucleotide sequence ID" value="XM_005835988.1"/>
</dbReference>
<dbReference type="PANTHER" id="PTHR32060:SF22">
    <property type="entry name" value="CARBOXYL-TERMINAL-PROCESSING PEPTIDASE 3, CHLOROPLASTIC"/>
    <property type="match status" value="1"/>
</dbReference>
<evidence type="ECO:0000313" key="4">
    <source>
        <dbReference type="Proteomes" id="UP000011087"/>
    </source>
</evidence>
<dbReference type="GO" id="GO:0004175">
    <property type="term" value="F:endopeptidase activity"/>
    <property type="evidence" value="ECO:0007669"/>
    <property type="project" value="TreeGrafter"/>
</dbReference>
<reference evidence="2 4" key="1">
    <citation type="journal article" date="2012" name="Nature">
        <title>Algal genomes reveal evolutionary mosaicism and the fate of nucleomorphs.</title>
        <authorList>
            <consortium name="DOE Joint Genome Institute"/>
            <person name="Curtis B.A."/>
            <person name="Tanifuji G."/>
            <person name="Burki F."/>
            <person name="Gruber A."/>
            <person name="Irimia M."/>
            <person name="Maruyama S."/>
            <person name="Arias M.C."/>
            <person name="Ball S.G."/>
            <person name="Gile G.H."/>
            <person name="Hirakawa Y."/>
            <person name="Hopkins J.F."/>
            <person name="Kuo A."/>
            <person name="Rensing S.A."/>
            <person name="Schmutz J."/>
            <person name="Symeonidi A."/>
            <person name="Elias M."/>
            <person name="Eveleigh R.J."/>
            <person name="Herman E.K."/>
            <person name="Klute M.J."/>
            <person name="Nakayama T."/>
            <person name="Obornik M."/>
            <person name="Reyes-Prieto A."/>
            <person name="Armbrust E.V."/>
            <person name="Aves S.J."/>
            <person name="Beiko R.G."/>
            <person name="Coutinho P."/>
            <person name="Dacks J.B."/>
            <person name="Durnford D.G."/>
            <person name="Fast N.M."/>
            <person name="Green B.R."/>
            <person name="Grisdale C.J."/>
            <person name="Hempel F."/>
            <person name="Henrissat B."/>
            <person name="Hoppner M.P."/>
            <person name="Ishida K."/>
            <person name="Kim E."/>
            <person name="Koreny L."/>
            <person name="Kroth P.G."/>
            <person name="Liu Y."/>
            <person name="Malik S.B."/>
            <person name="Maier U.G."/>
            <person name="McRose D."/>
            <person name="Mock T."/>
            <person name="Neilson J.A."/>
            <person name="Onodera N.T."/>
            <person name="Poole A.M."/>
            <person name="Pritham E.J."/>
            <person name="Richards T.A."/>
            <person name="Rocap G."/>
            <person name="Roy S.W."/>
            <person name="Sarai C."/>
            <person name="Schaack S."/>
            <person name="Shirato S."/>
            <person name="Slamovits C.H."/>
            <person name="Spencer D.F."/>
            <person name="Suzuki S."/>
            <person name="Worden A.Z."/>
            <person name="Zauner S."/>
            <person name="Barry K."/>
            <person name="Bell C."/>
            <person name="Bharti A.K."/>
            <person name="Crow J.A."/>
            <person name="Grimwood J."/>
            <person name="Kramer R."/>
            <person name="Lindquist E."/>
            <person name="Lucas S."/>
            <person name="Salamov A."/>
            <person name="McFadden G.I."/>
            <person name="Lane C.E."/>
            <person name="Keeling P.J."/>
            <person name="Gray M.W."/>
            <person name="Grigoriev I.V."/>
            <person name="Archibald J.M."/>
        </authorList>
    </citation>
    <scope>NUCLEOTIDE SEQUENCE</scope>
    <source>
        <strain evidence="2 4">CCMP2712</strain>
    </source>
</reference>
<dbReference type="EMBL" id="JH992983">
    <property type="protein sequence ID" value="EKX49065.1"/>
    <property type="molecule type" value="Genomic_DNA"/>
</dbReference>
<accession>L1JLQ1</accession>
<dbReference type="PROSITE" id="PS50106">
    <property type="entry name" value="PDZ"/>
    <property type="match status" value="1"/>
</dbReference>
<organism evidence="2">
    <name type="scientific">Guillardia theta (strain CCMP2712)</name>
    <name type="common">Cryptophyte</name>
    <dbReference type="NCBI Taxonomy" id="905079"/>
    <lineage>
        <taxon>Eukaryota</taxon>
        <taxon>Cryptophyceae</taxon>
        <taxon>Pyrenomonadales</taxon>
        <taxon>Geminigeraceae</taxon>
        <taxon>Guillardia</taxon>
    </lineage>
</organism>
<dbReference type="PANTHER" id="PTHR32060">
    <property type="entry name" value="TAIL-SPECIFIC PROTEASE"/>
    <property type="match status" value="1"/>
</dbReference>
<dbReference type="Pfam" id="PF17820">
    <property type="entry name" value="PDZ_6"/>
    <property type="match status" value="1"/>
</dbReference>
<name>L1JLQ1_GUITC</name>
<keyword evidence="4" id="KW-1185">Reference proteome</keyword>
<dbReference type="Gene3D" id="2.30.42.10">
    <property type="match status" value="1"/>
</dbReference>
<dbReference type="KEGG" id="gtt:GUITHDRAFT_151603"/>
<sequence length="99" mass="10767">MSERRSGNEMAGIGISFRAQVNKQLLIVASMKDDGPAARSGKVRVGDLLETIDGVEVKTTDFEELAHLLLGPEGSTVRLGLRRDGKLINAPIVREILLR</sequence>
<dbReference type="GeneID" id="17305703"/>
<dbReference type="AlphaFoldDB" id="L1JLQ1"/>
<dbReference type="Proteomes" id="UP000011087">
    <property type="component" value="Unassembled WGS sequence"/>
</dbReference>
<gene>
    <name evidence="2" type="ORF">GUITHDRAFT_151603</name>
</gene>
<protein>
    <recommendedName>
        <fullName evidence="1">PDZ domain-containing protein</fullName>
    </recommendedName>
</protein>
<dbReference type="SUPFAM" id="SSF50156">
    <property type="entry name" value="PDZ domain-like"/>
    <property type="match status" value="1"/>
</dbReference>
<proteinExistence type="predicted"/>
<evidence type="ECO:0000313" key="2">
    <source>
        <dbReference type="EMBL" id="EKX49065.1"/>
    </source>
</evidence>
<reference evidence="4" key="2">
    <citation type="submission" date="2012-11" db="EMBL/GenBank/DDBJ databases">
        <authorList>
            <person name="Kuo A."/>
            <person name="Curtis B.A."/>
            <person name="Tanifuji G."/>
            <person name="Burki F."/>
            <person name="Gruber A."/>
            <person name="Irimia M."/>
            <person name="Maruyama S."/>
            <person name="Arias M.C."/>
            <person name="Ball S.G."/>
            <person name="Gile G.H."/>
            <person name="Hirakawa Y."/>
            <person name="Hopkins J.F."/>
            <person name="Rensing S.A."/>
            <person name="Schmutz J."/>
            <person name="Symeonidi A."/>
            <person name="Elias M."/>
            <person name="Eveleigh R.J."/>
            <person name="Herman E.K."/>
            <person name="Klute M.J."/>
            <person name="Nakayama T."/>
            <person name="Obornik M."/>
            <person name="Reyes-Prieto A."/>
            <person name="Armbrust E.V."/>
            <person name="Aves S.J."/>
            <person name="Beiko R.G."/>
            <person name="Coutinho P."/>
            <person name="Dacks J.B."/>
            <person name="Durnford D.G."/>
            <person name="Fast N.M."/>
            <person name="Green B.R."/>
            <person name="Grisdale C."/>
            <person name="Hempe F."/>
            <person name="Henrissat B."/>
            <person name="Hoppner M.P."/>
            <person name="Ishida K.-I."/>
            <person name="Kim E."/>
            <person name="Koreny L."/>
            <person name="Kroth P.G."/>
            <person name="Liu Y."/>
            <person name="Malik S.-B."/>
            <person name="Maier U.G."/>
            <person name="McRose D."/>
            <person name="Mock T."/>
            <person name="Neilson J.A."/>
            <person name="Onodera N.T."/>
            <person name="Poole A.M."/>
            <person name="Pritham E.J."/>
            <person name="Richards T.A."/>
            <person name="Rocap G."/>
            <person name="Roy S.W."/>
            <person name="Sarai C."/>
            <person name="Schaack S."/>
            <person name="Shirato S."/>
            <person name="Slamovits C.H."/>
            <person name="Spencer D.F."/>
            <person name="Suzuki S."/>
            <person name="Worden A.Z."/>
            <person name="Zauner S."/>
            <person name="Barry K."/>
            <person name="Bell C."/>
            <person name="Bharti A.K."/>
            <person name="Crow J.A."/>
            <person name="Grimwood J."/>
            <person name="Kramer R."/>
            <person name="Lindquist E."/>
            <person name="Lucas S."/>
            <person name="Salamov A."/>
            <person name="McFadden G.I."/>
            <person name="Lane C.E."/>
            <person name="Keeling P.J."/>
            <person name="Gray M.W."/>
            <person name="Grigoriev I.V."/>
            <person name="Archibald J.M."/>
        </authorList>
    </citation>
    <scope>NUCLEOTIDE SEQUENCE</scope>
    <source>
        <strain evidence="4">CCMP2712</strain>
    </source>
</reference>
<evidence type="ECO:0000259" key="1">
    <source>
        <dbReference type="PROSITE" id="PS50106"/>
    </source>
</evidence>
<dbReference type="InterPro" id="IPR041489">
    <property type="entry name" value="PDZ_6"/>
</dbReference>